<dbReference type="KEGG" id="spal:FM071_09515"/>
<dbReference type="InterPro" id="IPR011050">
    <property type="entry name" value="Pectin_lyase_fold/virulence"/>
</dbReference>
<dbReference type="Gene3D" id="2.160.20.10">
    <property type="entry name" value="Single-stranded right-handed beta-helix, Pectin lyase-like"/>
    <property type="match status" value="1"/>
</dbReference>
<dbReference type="SUPFAM" id="SSF51126">
    <property type="entry name" value="Pectin lyase-like"/>
    <property type="match status" value="1"/>
</dbReference>
<dbReference type="InterPro" id="IPR026464">
    <property type="entry name" value="NosD_copper_fam"/>
</dbReference>
<dbReference type="AlphaFoldDB" id="A0A7M1B9V6"/>
<feature type="domain" description="Periplasmic copper-binding protein NosD beta helix" evidence="2">
    <location>
        <begin position="135"/>
        <end position="335"/>
    </location>
</feature>
<dbReference type="EMBL" id="CP041406">
    <property type="protein sequence ID" value="QOP46519.1"/>
    <property type="molecule type" value="Genomic_DNA"/>
</dbReference>
<dbReference type="NCBIfam" id="TIGR04247">
    <property type="entry name" value="NosD_copper_fam"/>
    <property type="match status" value="1"/>
</dbReference>
<dbReference type="SMART" id="SM00710">
    <property type="entry name" value="PbH1"/>
    <property type="match status" value="7"/>
</dbReference>
<keyword evidence="4" id="KW-1185">Reference proteome</keyword>
<dbReference type="Proteomes" id="UP000593580">
    <property type="component" value="Chromosome"/>
</dbReference>
<keyword evidence="1" id="KW-0732">Signal</keyword>
<evidence type="ECO:0000259" key="2">
    <source>
        <dbReference type="Pfam" id="PF05048"/>
    </source>
</evidence>
<feature type="signal peptide" evidence="1">
    <location>
        <begin position="1"/>
        <end position="16"/>
    </location>
</feature>
<reference evidence="3 4" key="1">
    <citation type="submission" date="2019-07" db="EMBL/GenBank/DDBJ databases">
        <title>Sulfurimonas paralvinellae sp. nov., a novel mesophilic, hydrogen- and sulfur-oxidizing chemolithoautotroph within the Epsilonproteo- bacteria isolated from a deep-sea hydrothermal vent polychaete nest, reclassification of Thiomicrospira denitrificans as Sulfurimonas denitrificans comb. nov. and emended description of the genus Sulfurimonas.</title>
        <authorList>
            <person name="Wang S."/>
            <person name="Jiang L."/>
            <person name="Shao Z."/>
        </authorList>
    </citation>
    <scope>NUCLEOTIDE SEQUENCE [LARGE SCALE GENOMIC DNA]</scope>
    <source>
        <strain evidence="3 4">GO25</strain>
    </source>
</reference>
<name>A0A7M1B9V6_9BACT</name>
<dbReference type="InterPro" id="IPR012334">
    <property type="entry name" value="Pectin_lyas_fold"/>
</dbReference>
<sequence>MKILLLFLTFFSYAFANPLQDAIDKAQPGAVIKLQNGIYQGNLLITKPLSIVGQGEQVEIRGDAHGSVVTIQSSQVVLKNLIITNSGSNMQQIDAGVTIHKAVFVEISNCRLRDVLYGIDMDMVENSLIKNNDITVTKNTIPLRGNGLKLYFSHYNTIEHNKIHETRDVTLNYSHHNFFENNIFVNNRFATHLELSNSNHFKANVYRYNSVSMMFMGAKDTLVEDNEIFSATGAAGIGVMIGHVSNFIFKDNSVRYNAKGLYIQGAEKSRGMKRTIEANEIAYNAEALHFHASIKDNTIRHNSIHGNIDDVIKDVGGGFDASNVVEFNYWDRYDGFDRNNDGVGDTPYKVYQHADMLWQENHKVKFFYAAPVMALLDFLLKLAPFVEPTLVMEDKKPTFQSFSLSRQLHQSQ</sequence>
<dbReference type="InterPro" id="IPR007742">
    <property type="entry name" value="NosD_dom"/>
</dbReference>
<proteinExistence type="predicted"/>
<dbReference type="InterPro" id="IPR006626">
    <property type="entry name" value="PbH1"/>
</dbReference>
<organism evidence="3 4">
    <name type="scientific">Sulfurimonas paralvinellae</name>
    <dbReference type="NCBI Taxonomy" id="317658"/>
    <lineage>
        <taxon>Bacteria</taxon>
        <taxon>Pseudomonadati</taxon>
        <taxon>Campylobacterota</taxon>
        <taxon>Epsilonproteobacteria</taxon>
        <taxon>Campylobacterales</taxon>
        <taxon>Sulfurimonadaceae</taxon>
        <taxon>Sulfurimonas</taxon>
    </lineage>
</organism>
<protein>
    <submittedName>
        <fullName evidence="3">Nitrous oxide reductase family maturation protein NosD</fullName>
    </submittedName>
</protein>
<feature type="chain" id="PRO_5032480018" evidence="1">
    <location>
        <begin position="17"/>
        <end position="412"/>
    </location>
</feature>
<evidence type="ECO:0000313" key="3">
    <source>
        <dbReference type="EMBL" id="QOP46519.1"/>
    </source>
</evidence>
<gene>
    <name evidence="3" type="primary">nosD</name>
    <name evidence="3" type="ORF">FM071_09515</name>
</gene>
<evidence type="ECO:0000313" key="4">
    <source>
        <dbReference type="Proteomes" id="UP000593580"/>
    </source>
</evidence>
<accession>A0A7M1B9V6</accession>
<evidence type="ECO:0000256" key="1">
    <source>
        <dbReference type="SAM" id="SignalP"/>
    </source>
</evidence>
<dbReference type="Pfam" id="PF05048">
    <property type="entry name" value="NosD"/>
    <property type="match status" value="1"/>
</dbReference>